<keyword evidence="2" id="KW-0808">Transferase</keyword>
<dbReference type="Gene3D" id="3.10.10.10">
    <property type="entry name" value="HIV Type 1 Reverse Transcriptase, subunit A, domain 1"/>
    <property type="match status" value="1"/>
</dbReference>
<sequence>MQKGVEGFDCFQKEAEVKEDSPFEKQRMAKLKDVPKSAGPGDEEWGSGIYPTSRKPSRRDGRTRQPHLQQQTEREIHDAQSHGDVEDQDVPPTSRLIQGRTVEALVDTGYGASRSLIVPSLVTELAMGTSALYPHVYMFKVASGEDFVVRLAVEGVAFVVGSLQSYHDFLVAQVPHKMIHCADWLWKENVIWDFKERTLCIKKHNNVHRLLCEDYGQGSTHTATENSRQLMLEGYRRAATEAHQQMASAVRRMGAEMAAALTVEDKSAGIEEVCAAAKDTHMKINAGSAYGEAPAERVKMSEDYGELEVVAHSRKKDDGSGKQQYRMGINYQELNAITISPEYPLPRIQDILDLLHGVKAFSTMEMEQRFHQIRMAPEDQHKTAFRTCMGQYEFKMYPKFKKCQFGTSSIEYLGYRIVGDGITPSPAKIKAFDVWPEELHNDTQVKQFLGTVNYCRMFMGPAFADMARSLVEITKKDAPFVWTGKHTAAVEALKHTLVNYTTLQTPDAKKPYLLRTDAPGYAVGSVLEQDGKPLGFMCMKMSPAEQRYPVYDQELLALIRALEKWRQRLLVPTVIAYTDHRALQYLTKMKTTKPIRPRVARWLEFLMD</sequence>
<dbReference type="InterPro" id="IPR050951">
    <property type="entry name" value="Retrovirus_Pol_polyprotein"/>
</dbReference>
<dbReference type="Gene3D" id="3.30.70.270">
    <property type="match status" value="2"/>
</dbReference>
<dbReference type="VEuPathDB" id="ToxoDB:EBH_0069490"/>
<reference evidence="10" key="1">
    <citation type="submission" date="2013-10" db="EMBL/GenBank/DDBJ databases">
        <title>Genomic analysis of the causative agents of coccidiosis in chickens.</title>
        <authorList>
            <person name="Reid A.J."/>
            <person name="Blake D."/>
            <person name="Billington K."/>
            <person name="Browne H."/>
            <person name="Dunn M."/>
            <person name="Hung S."/>
            <person name="Kawahara F."/>
            <person name="Miranda-Saavedra D."/>
            <person name="Mourier T."/>
            <person name="Nagra H."/>
            <person name="Otto T.D."/>
            <person name="Rawlings N."/>
            <person name="Sanchez A."/>
            <person name="Sanders M."/>
            <person name="Subramaniam C."/>
            <person name="Tay Y."/>
            <person name="Dear P."/>
            <person name="Doerig C."/>
            <person name="Gruber A."/>
            <person name="Parkinson J."/>
            <person name="Shirley M."/>
            <person name="Wan K.L."/>
            <person name="Berriman M."/>
            <person name="Tomley F."/>
            <person name="Pain A."/>
        </authorList>
    </citation>
    <scope>NUCLEOTIDE SEQUENCE [LARGE SCALE GENOMIC DNA]</scope>
    <source>
        <strain evidence="10">Houghton</strain>
    </source>
</reference>
<dbReference type="InterPro" id="IPR041373">
    <property type="entry name" value="RT_RNaseH"/>
</dbReference>
<keyword evidence="6" id="KW-0378">Hydrolase</keyword>
<keyword evidence="11" id="KW-1185">Reference proteome</keyword>
<dbReference type="Gene3D" id="2.40.70.10">
    <property type="entry name" value="Acid Proteases"/>
    <property type="match status" value="1"/>
</dbReference>
<evidence type="ECO:0000256" key="1">
    <source>
        <dbReference type="ARBA" id="ARBA00012493"/>
    </source>
</evidence>
<dbReference type="OrthoDB" id="435108at2759"/>
<evidence type="ECO:0000256" key="8">
    <source>
        <dbReference type="SAM" id="MobiDB-lite"/>
    </source>
</evidence>
<feature type="compositionally biased region" description="Basic and acidic residues" evidence="8">
    <location>
        <begin position="72"/>
        <end position="85"/>
    </location>
</feature>
<reference evidence="10" key="2">
    <citation type="submission" date="2013-10" db="EMBL/GenBank/DDBJ databases">
        <authorList>
            <person name="Aslett M."/>
        </authorList>
    </citation>
    <scope>NUCLEOTIDE SEQUENCE [LARGE SCALE GENOMIC DNA]</scope>
    <source>
        <strain evidence="10">Houghton</strain>
    </source>
</reference>
<feature type="domain" description="Reverse transcriptase RNase H-like" evidence="9">
    <location>
        <begin position="507"/>
        <end position="607"/>
    </location>
</feature>
<keyword evidence="5" id="KW-0255">Endonuclease</keyword>
<gene>
    <name evidence="10" type="ORF">EBH_0069490</name>
</gene>
<organism evidence="10 11">
    <name type="scientific">Eimeria brunetti</name>
    <dbReference type="NCBI Taxonomy" id="51314"/>
    <lineage>
        <taxon>Eukaryota</taxon>
        <taxon>Sar</taxon>
        <taxon>Alveolata</taxon>
        <taxon>Apicomplexa</taxon>
        <taxon>Conoidasida</taxon>
        <taxon>Coccidia</taxon>
        <taxon>Eucoccidiorida</taxon>
        <taxon>Eimeriorina</taxon>
        <taxon>Eimeriidae</taxon>
        <taxon>Eimeria</taxon>
    </lineage>
</organism>
<evidence type="ECO:0000313" key="11">
    <source>
        <dbReference type="Proteomes" id="UP000030750"/>
    </source>
</evidence>
<evidence type="ECO:0000256" key="4">
    <source>
        <dbReference type="ARBA" id="ARBA00022722"/>
    </source>
</evidence>
<dbReference type="GO" id="GO:0004519">
    <property type="term" value="F:endonuclease activity"/>
    <property type="evidence" value="ECO:0007669"/>
    <property type="project" value="UniProtKB-KW"/>
</dbReference>
<dbReference type="SUPFAM" id="SSF56672">
    <property type="entry name" value="DNA/RNA polymerases"/>
    <property type="match status" value="1"/>
</dbReference>
<dbReference type="InterPro" id="IPR043502">
    <property type="entry name" value="DNA/RNA_pol_sf"/>
</dbReference>
<evidence type="ECO:0000256" key="3">
    <source>
        <dbReference type="ARBA" id="ARBA00022695"/>
    </source>
</evidence>
<dbReference type="PANTHER" id="PTHR37984:SF5">
    <property type="entry name" value="PROTEIN NYNRIN-LIKE"/>
    <property type="match status" value="1"/>
</dbReference>
<keyword evidence="3" id="KW-0548">Nucleotidyltransferase</keyword>
<keyword evidence="4" id="KW-0540">Nuclease</keyword>
<dbReference type="EC" id="2.7.7.49" evidence="1"/>
<evidence type="ECO:0000256" key="6">
    <source>
        <dbReference type="ARBA" id="ARBA00022801"/>
    </source>
</evidence>
<dbReference type="GO" id="GO:0003964">
    <property type="term" value="F:RNA-directed DNA polymerase activity"/>
    <property type="evidence" value="ECO:0007669"/>
    <property type="project" value="UniProtKB-KW"/>
</dbReference>
<evidence type="ECO:0000313" key="10">
    <source>
        <dbReference type="EMBL" id="CDJ46910.1"/>
    </source>
</evidence>
<accession>U6LGM8</accession>
<proteinExistence type="predicted"/>
<evidence type="ECO:0000259" key="9">
    <source>
        <dbReference type="Pfam" id="PF17917"/>
    </source>
</evidence>
<dbReference type="InterPro" id="IPR021109">
    <property type="entry name" value="Peptidase_aspartic_dom_sf"/>
</dbReference>
<dbReference type="Proteomes" id="UP000030750">
    <property type="component" value="Unassembled WGS sequence"/>
</dbReference>
<evidence type="ECO:0000256" key="2">
    <source>
        <dbReference type="ARBA" id="ARBA00022679"/>
    </source>
</evidence>
<dbReference type="Pfam" id="PF17917">
    <property type="entry name" value="RT_RNaseH"/>
    <property type="match status" value="1"/>
</dbReference>
<dbReference type="GO" id="GO:0016787">
    <property type="term" value="F:hydrolase activity"/>
    <property type="evidence" value="ECO:0007669"/>
    <property type="project" value="UniProtKB-KW"/>
</dbReference>
<dbReference type="CDD" id="cd09274">
    <property type="entry name" value="RNase_HI_RT_Ty3"/>
    <property type="match status" value="1"/>
</dbReference>
<protein>
    <recommendedName>
        <fullName evidence="1">RNA-directed DNA polymerase</fullName>
        <ecNumber evidence="1">2.7.7.49</ecNumber>
    </recommendedName>
</protein>
<evidence type="ECO:0000256" key="7">
    <source>
        <dbReference type="ARBA" id="ARBA00022918"/>
    </source>
</evidence>
<feature type="region of interest" description="Disordered" evidence="8">
    <location>
        <begin position="1"/>
        <end position="96"/>
    </location>
</feature>
<keyword evidence="7" id="KW-0695">RNA-directed DNA polymerase</keyword>
<dbReference type="EMBL" id="HG710534">
    <property type="protein sequence ID" value="CDJ46910.1"/>
    <property type="molecule type" value="Genomic_DNA"/>
</dbReference>
<feature type="compositionally biased region" description="Basic and acidic residues" evidence="8">
    <location>
        <begin position="11"/>
        <end position="35"/>
    </location>
</feature>
<name>U6LGM8_9EIME</name>
<feature type="non-terminal residue" evidence="10">
    <location>
        <position position="608"/>
    </location>
</feature>
<dbReference type="AlphaFoldDB" id="U6LGM8"/>
<dbReference type="CDD" id="cd01647">
    <property type="entry name" value="RT_LTR"/>
    <property type="match status" value="1"/>
</dbReference>
<dbReference type="PANTHER" id="PTHR37984">
    <property type="entry name" value="PROTEIN CBG26694"/>
    <property type="match status" value="1"/>
</dbReference>
<evidence type="ECO:0000256" key="5">
    <source>
        <dbReference type="ARBA" id="ARBA00022759"/>
    </source>
</evidence>
<dbReference type="InterPro" id="IPR043128">
    <property type="entry name" value="Rev_trsase/Diguanyl_cyclase"/>
</dbReference>